<keyword evidence="1 4" id="KW-0808">Transferase</keyword>
<dbReference type="Pfam" id="PF00583">
    <property type="entry name" value="Acetyltransf_1"/>
    <property type="match status" value="1"/>
</dbReference>
<evidence type="ECO:0000256" key="2">
    <source>
        <dbReference type="ARBA" id="ARBA00023315"/>
    </source>
</evidence>
<dbReference type="OrthoDB" id="7356080at2"/>
<keyword evidence="2" id="KW-0012">Acyltransferase</keyword>
<evidence type="ECO:0000259" key="3">
    <source>
        <dbReference type="PROSITE" id="PS51186"/>
    </source>
</evidence>
<name>A0A2A4HGM8_9GAMM</name>
<dbReference type="SUPFAM" id="SSF55729">
    <property type="entry name" value="Acyl-CoA N-acyltransferases (Nat)"/>
    <property type="match status" value="1"/>
</dbReference>
<organism evidence="4 5">
    <name type="scientific">Vreelandella nigrificans</name>
    <dbReference type="NCBI Taxonomy" id="2042704"/>
    <lineage>
        <taxon>Bacteria</taxon>
        <taxon>Pseudomonadati</taxon>
        <taxon>Pseudomonadota</taxon>
        <taxon>Gammaproteobacteria</taxon>
        <taxon>Oceanospirillales</taxon>
        <taxon>Halomonadaceae</taxon>
        <taxon>Vreelandella</taxon>
    </lineage>
</organism>
<dbReference type="InterPro" id="IPR050832">
    <property type="entry name" value="Bact_Acetyltransf"/>
</dbReference>
<dbReference type="GO" id="GO:0016747">
    <property type="term" value="F:acyltransferase activity, transferring groups other than amino-acyl groups"/>
    <property type="evidence" value="ECO:0007669"/>
    <property type="project" value="InterPro"/>
</dbReference>
<protein>
    <submittedName>
        <fullName evidence="4">GNAT family N-acetyltransferase</fullName>
    </submittedName>
</protein>
<evidence type="ECO:0000313" key="4">
    <source>
        <dbReference type="EMBL" id="PCF93880.1"/>
    </source>
</evidence>
<comment type="caution">
    <text evidence="4">The sequence shown here is derived from an EMBL/GenBank/DDBJ whole genome shotgun (WGS) entry which is preliminary data.</text>
</comment>
<dbReference type="Proteomes" id="UP000218677">
    <property type="component" value="Unassembled WGS sequence"/>
</dbReference>
<gene>
    <name evidence="4" type="ORF">CPA45_19870</name>
</gene>
<proteinExistence type="predicted"/>
<dbReference type="AlphaFoldDB" id="A0A2A4HGM8"/>
<keyword evidence="5" id="KW-1185">Reference proteome</keyword>
<evidence type="ECO:0000256" key="1">
    <source>
        <dbReference type="ARBA" id="ARBA00022679"/>
    </source>
</evidence>
<dbReference type="CDD" id="cd04301">
    <property type="entry name" value="NAT_SF"/>
    <property type="match status" value="1"/>
</dbReference>
<dbReference type="RefSeq" id="WP_096654596.1">
    <property type="nucleotide sequence ID" value="NZ_NWUX01000027.1"/>
</dbReference>
<dbReference type="PANTHER" id="PTHR43877">
    <property type="entry name" value="AMINOALKYLPHOSPHONATE N-ACETYLTRANSFERASE-RELATED-RELATED"/>
    <property type="match status" value="1"/>
</dbReference>
<feature type="domain" description="N-acetyltransferase" evidence="3">
    <location>
        <begin position="3"/>
        <end position="151"/>
    </location>
</feature>
<reference evidence="5" key="1">
    <citation type="submission" date="2017-09" db="EMBL/GenBank/DDBJ databases">
        <authorList>
            <person name="Cho G.-S."/>
            <person name="Oguntoyinbo F.A."/>
            <person name="Cnockaert M."/>
            <person name="Kabisch J."/>
            <person name="Neve H."/>
            <person name="Bockelmann W."/>
            <person name="Wenning M."/>
            <person name="Franz C.M."/>
            <person name="Vandamme P."/>
        </authorList>
    </citation>
    <scope>NUCLEOTIDE SEQUENCE [LARGE SCALE GENOMIC DNA]</scope>
    <source>
        <strain evidence="5">MBT G8648</strain>
    </source>
</reference>
<sequence>MKITYRRAVPEDTPECIALRGKTRENAFSVEQLMELGITLDSWKTGISDGSLPGYVGISEGEIIGYCFGDRKTGEIVVLALLPEYESKGIGRALLNRMIENFKALGFERLFLGCSSDPNARSYGFYRHLGWRSTGIFDDADDEVLEFLPAQSKEISEE</sequence>
<dbReference type="InterPro" id="IPR016181">
    <property type="entry name" value="Acyl_CoA_acyltransferase"/>
</dbReference>
<accession>A0A2A4HGM8</accession>
<dbReference type="InterPro" id="IPR000182">
    <property type="entry name" value="GNAT_dom"/>
</dbReference>
<dbReference type="EMBL" id="NWUX01000027">
    <property type="protein sequence ID" value="PCF93880.1"/>
    <property type="molecule type" value="Genomic_DNA"/>
</dbReference>
<dbReference type="Gene3D" id="3.40.630.30">
    <property type="match status" value="1"/>
</dbReference>
<evidence type="ECO:0000313" key="5">
    <source>
        <dbReference type="Proteomes" id="UP000218677"/>
    </source>
</evidence>
<dbReference type="PROSITE" id="PS51186">
    <property type="entry name" value="GNAT"/>
    <property type="match status" value="1"/>
</dbReference>